<dbReference type="RefSeq" id="WP_225539650.1">
    <property type="nucleotide sequence ID" value="NZ_CP106831.1"/>
</dbReference>
<dbReference type="Proteomes" id="UP001223501">
    <property type="component" value="Chromosome"/>
</dbReference>
<reference evidence="2 3" key="1">
    <citation type="submission" date="2022-09" db="EMBL/GenBank/DDBJ databases">
        <title>Whole genome sequencing analysis of tet(X)-positive Empedobacter falsenii YWS9-3.</title>
        <authorList>
            <person name="Chen C."/>
            <person name="Lv Y.-L."/>
        </authorList>
    </citation>
    <scope>NUCLEOTIDE SEQUENCE [LARGE SCALE GENOMIC DNA]</scope>
    <source>
        <strain evidence="2 3">YWS9-3_T</strain>
    </source>
</reference>
<gene>
    <name evidence="2" type="ORF">OBA43_13405</name>
</gene>
<name>A0ABY8V7T3_9FLAO</name>
<evidence type="ECO:0000313" key="2">
    <source>
        <dbReference type="EMBL" id="WIH97207.1"/>
    </source>
</evidence>
<dbReference type="EMBL" id="CP106831">
    <property type="protein sequence ID" value="WIH97207.1"/>
    <property type="molecule type" value="Genomic_DNA"/>
</dbReference>
<sequence>MQKEIATEVSLGISHYSKIENGQREASVDLSDKLAKFYGITIDQIVQMGSEVLTEITLEDKATYE</sequence>
<dbReference type="CDD" id="cd00093">
    <property type="entry name" value="HTH_XRE"/>
    <property type="match status" value="1"/>
</dbReference>
<dbReference type="SUPFAM" id="SSF47413">
    <property type="entry name" value="lambda repressor-like DNA-binding domains"/>
    <property type="match status" value="1"/>
</dbReference>
<dbReference type="InterPro" id="IPR010982">
    <property type="entry name" value="Lambda_DNA-bd_dom_sf"/>
</dbReference>
<dbReference type="Pfam" id="PF01381">
    <property type="entry name" value="HTH_3"/>
    <property type="match status" value="1"/>
</dbReference>
<dbReference type="PROSITE" id="PS50943">
    <property type="entry name" value="HTH_CROC1"/>
    <property type="match status" value="1"/>
</dbReference>
<keyword evidence="3" id="KW-1185">Reference proteome</keyword>
<accession>A0ABY8V7T3</accession>
<evidence type="ECO:0000259" key="1">
    <source>
        <dbReference type="PROSITE" id="PS50943"/>
    </source>
</evidence>
<evidence type="ECO:0000313" key="3">
    <source>
        <dbReference type="Proteomes" id="UP001223501"/>
    </source>
</evidence>
<dbReference type="Gene3D" id="1.10.260.40">
    <property type="entry name" value="lambda repressor-like DNA-binding domains"/>
    <property type="match status" value="1"/>
</dbReference>
<organism evidence="2 3">
    <name type="scientific">Empedobacter falsenii</name>
    <dbReference type="NCBI Taxonomy" id="343874"/>
    <lineage>
        <taxon>Bacteria</taxon>
        <taxon>Pseudomonadati</taxon>
        <taxon>Bacteroidota</taxon>
        <taxon>Flavobacteriia</taxon>
        <taxon>Flavobacteriales</taxon>
        <taxon>Weeksellaceae</taxon>
        <taxon>Empedobacter</taxon>
    </lineage>
</organism>
<protein>
    <submittedName>
        <fullName evidence="2">Helix-turn-helix transcriptional regulator</fullName>
    </submittedName>
</protein>
<feature type="domain" description="HTH cro/C1-type" evidence="1">
    <location>
        <begin position="2"/>
        <end position="45"/>
    </location>
</feature>
<dbReference type="InterPro" id="IPR001387">
    <property type="entry name" value="Cro/C1-type_HTH"/>
</dbReference>
<proteinExistence type="predicted"/>